<accession>A0A238D3H5</accession>
<evidence type="ECO:0000313" key="2">
    <source>
        <dbReference type="Proteomes" id="UP000214566"/>
    </source>
</evidence>
<organism evidence="1 2">
    <name type="scientific">Thiomonas delicata</name>
    <name type="common">Thiomonas cuprina</name>
    <dbReference type="NCBI Taxonomy" id="364030"/>
    <lineage>
        <taxon>Bacteria</taxon>
        <taxon>Pseudomonadati</taxon>
        <taxon>Pseudomonadota</taxon>
        <taxon>Betaproteobacteria</taxon>
        <taxon>Burkholderiales</taxon>
        <taxon>Thiomonas</taxon>
    </lineage>
</organism>
<dbReference type="AlphaFoldDB" id="A0A238D3H5"/>
<evidence type="ECO:0000313" key="1">
    <source>
        <dbReference type="EMBL" id="SBP87795.1"/>
    </source>
</evidence>
<dbReference type="OrthoDB" id="9154856at2"/>
<gene>
    <name evidence="1" type="ORF">THIARS_60508</name>
</gene>
<dbReference type="EMBL" id="FLMQ01000055">
    <property type="protein sequence ID" value="SBP87795.1"/>
    <property type="molecule type" value="Genomic_DNA"/>
</dbReference>
<keyword evidence="2" id="KW-1185">Reference proteome</keyword>
<reference evidence="1 2" key="1">
    <citation type="submission" date="2016-06" db="EMBL/GenBank/DDBJ databases">
        <authorList>
            <person name="Kjaerup R.B."/>
            <person name="Dalgaard T.S."/>
            <person name="Juul-Madsen H.R."/>
        </authorList>
    </citation>
    <scope>NUCLEOTIDE SEQUENCE [LARGE SCALE GENOMIC DNA]</scope>
    <source>
        <strain evidence="1 2">DSM 16361</strain>
    </source>
</reference>
<sequence length="70" mass="7803">MQNQYEAARELLAAGAFIEQVSDAPLAYRIRLGSDSAPLPAGLFQQLLAHKQIRQSCRVSGRMRYVIVEV</sequence>
<dbReference type="Proteomes" id="UP000214566">
    <property type="component" value="Unassembled WGS sequence"/>
</dbReference>
<proteinExistence type="predicted"/>
<protein>
    <submittedName>
        <fullName evidence="1">Uncharacterized protein</fullName>
    </submittedName>
</protein>
<name>A0A238D3H5_THIDL</name>